<dbReference type="CDD" id="cd06464">
    <property type="entry name" value="ACD_sHsps-like"/>
    <property type="match status" value="1"/>
</dbReference>
<evidence type="ECO:0000259" key="3">
    <source>
        <dbReference type="PROSITE" id="PS01031"/>
    </source>
</evidence>
<organism evidence="4 5">
    <name type="scientific">Spirulina subsalsa FACHB-351</name>
    <dbReference type="NCBI Taxonomy" id="234711"/>
    <lineage>
        <taxon>Bacteria</taxon>
        <taxon>Bacillati</taxon>
        <taxon>Cyanobacteriota</taxon>
        <taxon>Cyanophyceae</taxon>
        <taxon>Spirulinales</taxon>
        <taxon>Spirulinaceae</taxon>
        <taxon>Spirulina</taxon>
    </lineage>
</organism>
<reference evidence="4 5" key="1">
    <citation type="submission" date="2021-08" db="EMBL/GenBank/DDBJ databases">
        <title>Draft genome sequence of Spirulina subsalsa with high tolerance to salinity and hype-accumulation of phycocyanin.</title>
        <authorList>
            <person name="Pei H."/>
            <person name="Jiang L."/>
        </authorList>
    </citation>
    <scope>NUCLEOTIDE SEQUENCE [LARGE SCALE GENOMIC DNA]</scope>
    <source>
        <strain evidence="4 5">FACHB-351</strain>
    </source>
</reference>
<dbReference type="InterPro" id="IPR008978">
    <property type="entry name" value="HSP20-like_chaperone"/>
</dbReference>
<dbReference type="InterPro" id="IPR031107">
    <property type="entry name" value="Small_HSP"/>
</dbReference>
<dbReference type="Pfam" id="PF00011">
    <property type="entry name" value="HSP20"/>
    <property type="match status" value="1"/>
</dbReference>
<comment type="similarity">
    <text evidence="1 2">Belongs to the small heat shock protein (HSP20) family.</text>
</comment>
<protein>
    <submittedName>
        <fullName evidence="4">Hsp20/alpha crystallin family protein</fullName>
    </submittedName>
</protein>
<dbReference type="Gene3D" id="2.60.40.790">
    <property type="match status" value="1"/>
</dbReference>
<dbReference type="Proteomes" id="UP001526426">
    <property type="component" value="Unassembled WGS sequence"/>
</dbReference>
<keyword evidence="5" id="KW-1185">Reference proteome</keyword>
<gene>
    <name evidence="4" type="ORF">K4A83_14730</name>
</gene>
<dbReference type="PROSITE" id="PS01031">
    <property type="entry name" value="SHSP"/>
    <property type="match status" value="1"/>
</dbReference>
<accession>A0ABT3L7P6</accession>
<evidence type="ECO:0000256" key="2">
    <source>
        <dbReference type="RuleBase" id="RU003616"/>
    </source>
</evidence>
<feature type="domain" description="SHSP" evidence="3">
    <location>
        <begin position="32"/>
        <end position="144"/>
    </location>
</feature>
<evidence type="ECO:0000313" key="5">
    <source>
        <dbReference type="Proteomes" id="UP001526426"/>
    </source>
</evidence>
<dbReference type="SUPFAM" id="SSF49764">
    <property type="entry name" value="HSP20-like chaperones"/>
    <property type="match status" value="1"/>
</dbReference>
<evidence type="ECO:0000313" key="4">
    <source>
        <dbReference type="EMBL" id="MCW6037520.1"/>
    </source>
</evidence>
<evidence type="ECO:0000256" key="1">
    <source>
        <dbReference type="PROSITE-ProRule" id="PRU00285"/>
    </source>
</evidence>
<sequence length="159" mass="17996">MALIRWQPFAEMETLRQQMDQLFDEISQKTYNPSALWKPAIELKDTADKLILQVQLPGINPDDLDINVTREAVSIQGEYRSSEQSEDKGVYHSEFRYGQFKRVVPLPIAIQNDQVTANFDHGILTLTLPKVTEAVNRVVKVKLNGENSSNPPLQSDSQG</sequence>
<name>A0ABT3L7P6_9CYAN</name>
<dbReference type="PANTHER" id="PTHR11527">
    <property type="entry name" value="HEAT-SHOCK PROTEIN 20 FAMILY MEMBER"/>
    <property type="match status" value="1"/>
</dbReference>
<comment type="caution">
    <text evidence="4">The sequence shown here is derived from an EMBL/GenBank/DDBJ whole genome shotgun (WGS) entry which is preliminary data.</text>
</comment>
<proteinExistence type="inferred from homology"/>
<dbReference type="InterPro" id="IPR002068">
    <property type="entry name" value="A-crystallin/Hsp20_dom"/>
</dbReference>
<dbReference type="EMBL" id="JAIHOM010000075">
    <property type="protein sequence ID" value="MCW6037520.1"/>
    <property type="molecule type" value="Genomic_DNA"/>
</dbReference>
<dbReference type="RefSeq" id="WP_265265378.1">
    <property type="nucleotide sequence ID" value="NZ_JAIHOM010000075.1"/>
</dbReference>